<dbReference type="EMBL" id="CXWD01000012">
    <property type="protein sequence ID" value="CTQ72619.1"/>
    <property type="molecule type" value="Genomic_DNA"/>
</dbReference>
<organism evidence="1 2">
    <name type="scientific">Roseibium alexandrii</name>
    <dbReference type="NCBI Taxonomy" id="388408"/>
    <lineage>
        <taxon>Bacteria</taxon>
        <taxon>Pseudomonadati</taxon>
        <taxon>Pseudomonadota</taxon>
        <taxon>Alphaproteobacteria</taxon>
        <taxon>Hyphomicrobiales</taxon>
        <taxon>Stappiaceae</taxon>
        <taxon>Roseibium</taxon>
    </lineage>
</organism>
<proteinExistence type="predicted"/>
<dbReference type="Proteomes" id="UP000053235">
    <property type="component" value="Unassembled WGS sequence"/>
</dbReference>
<dbReference type="PANTHER" id="PTHR35841:SF1">
    <property type="entry name" value="PHOSPHONATES-BINDING PERIPLASMIC PROTEIN"/>
    <property type="match status" value="1"/>
</dbReference>
<evidence type="ECO:0000313" key="2">
    <source>
        <dbReference type="Proteomes" id="UP000053235"/>
    </source>
</evidence>
<dbReference type="OrthoDB" id="7353682at2"/>
<accession>A0A0M7ACL6</accession>
<protein>
    <submittedName>
        <fullName evidence="1">Phosphate/phosphite/phosphonate ABC transporters, periplasmic binding protein</fullName>
    </submittedName>
</protein>
<dbReference type="STRING" id="388408.LAX5112_03246"/>
<dbReference type="RefSeq" id="WP_055672667.1">
    <property type="nucleotide sequence ID" value="NZ_CXWD01000012.1"/>
</dbReference>
<dbReference type="PANTHER" id="PTHR35841">
    <property type="entry name" value="PHOSPHONATES-BINDING PERIPLASMIC PROTEIN"/>
    <property type="match status" value="1"/>
</dbReference>
<evidence type="ECO:0000313" key="1">
    <source>
        <dbReference type="EMBL" id="CTQ72619.1"/>
    </source>
</evidence>
<dbReference type="Pfam" id="PF12974">
    <property type="entry name" value="Phosphonate-bd"/>
    <property type="match status" value="1"/>
</dbReference>
<sequence>MTHGKFRPVRLPMYDWPEVADETRDLEAALTDEICSALAIAPSDLEPWDPEVGLYDLWTDPALLLAQTCGYPLTHKLAGKVHLLGAPNYLATGCTGAKYCSQIVVAKNGPFQSLADLKGARAVFNGPDSQSGMNAFRDTIAPTSDGCPFFASIAESGGHLASMDAVANGRTDVAAIDAVCWALAEQEKPGLANQLRVLAQTAQAPSLPFVTSTHLGTETHAEICAAVSRVLSNPQTEKSRKRLRICGFSKLSLADYQIILDMEADARARNYSVLA</sequence>
<keyword evidence="2" id="KW-1185">Reference proteome</keyword>
<dbReference type="SUPFAM" id="SSF53850">
    <property type="entry name" value="Periplasmic binding protein-like II"/>
    <property type="match status" value="1"/>
</dbReference>
<dbReference type="Gene3D" id="3.40.190.10">
    <property type="entry name" value="Periplasmic binding protein-like II"/>
    <property type="match status" value="1"/>
</dbReference>
<gene>
    <name evidence="1" type="ORF">LAX5112_03246</name>
</gene>
<name>A0A0M7ACL6_9HYPH</name>
<reference evidence="2" key="1">
    <citation type="submission" date="2015-07" db="EMBL/GenBank/DDBJ databases">
        <authorList>
            <person name="Rodrigo-Torres Lidia"/>
            <person name="Arahal R.David."/>
        </authorList>
    </citation>
    <scope>NUCLEOTIDE SEQUENCE [LARGE SCALE GENOMIC DNA]</scope>
    <source>
        <strain evidence="2">CECT 5112</strain>
    </source>
</reference>
<dbReference type="AlphaFoldDB" id="A0A0M7ACL6"/>